<name>A0ABM1HZ38_POLDO</name>
<dbReference type="PANTHER" id="PTHR21879">
    <property type="entry name" value="FI03362P-RELATED-RELATED"/>
    <property type="match status" value="1"/>
</dbReference>
<accession>A0ABM1HZ38</accession>
<feature type="region of interest" description="Disordered" evidence="1">
    <location>
        <begin position="129"/>
        <end position="159"/>
    </location>
</feature>
<organism evidence="4 5">
    <name type="scientific">Polistes dominula</name>
    <name type="common">European paper wasp</name>
    <name type="synonym">Vespa dominula</name>
    <dbReference type="NCBI Taxonomy" id="743375"/>
    <lineage>
        <taxon>Eukaryota</taxon>
        <taxon>Metazoa</taxon>
        <taxon>Ecdysozoa</taxon>
        <taxon>Arthropoda</taxon>
        <taxon>Hexapoda</taxon>
        <taxon>Insecta</taxon>
        <taxon>Pterygota</taxon>
        <taxon>Neoptera</taxon>
        <taxon>Endopterygota</taxon>
        <taxon>Hymenoptera</taxon>
        <taxon>Apocrita</taxon>
        <taxon>Aculeata</taxon>
        <taxon>Vespoidea</taxon>
        <taxon>Vespidae</taxon>
        <taxon>Polistinae</taxon>
        <taxon>Polistini</taxon>
        <taxon>Polistes</taxon>
    </lineage>
</organism>
<evidence type="ECO:0000256" key="3">
    <source>
        <dbReference type="SAM" id="SignalP"/>
    </source>
</evidence>
<keyword evidence="4" id="KW-1185">Reference proteome</keyword>
<dbReference type="Proteomes" id="UP000694924">
    <property type="component" value="Unplaced"/>
</dbReference>
<keyword evidence="2" id="KW-0812">Transmembrane</keyword>
<proteinExistence type="predicted"/>
<feature type="chain" id="PRO_5047236698" evidence="3">
    <location>
        <begin position="21"/>
        <end position="623"/>
    </location>
</feature>
<dbReference type="RefSeq" id="XP_015173225.1">
    <property type="nucleotide sequence ID" value="XM_015317739.1"/>
</dbReference>
<evidence type="ECO:0000313" key="5">
    <source>
        <dbReference type="RefSeq" id="XP_015173225.1"/>
    </source>
</evidence>
<dbReference type="Pfam" id="PF07898">
    <property type="entry name" value="DUF1676"/>
    <property type="match status" value="1"/>
</dbReference>
<gene>
    <name evidence="5" type="primary">LOC107064730</name>
</gene>
<keyword evidence="3" id="KW-0732">Signal</keyword>
<dbReference type="PANTHER" id="PTHR21879:SF4">
    <property type="entry name" value="OSIRIS 17, ISOFORM C"/>
    <property type="match status" value="1"/>
</dbReference>
<keyword evidence="2" id="KW-0472">Membrane</keyword>
<feature type="signal peptide" evidence="3">
    <location>
        <begin position="1"/>
        <end position="20"/>
    </location>
</feature>
<reference evidence="5" key="1">
    <citation type="submission" date="2025-08" db="UniProtKB">
        <authorList>
            <consortium name="RefSeq"/>
        </authorList>
    </citation>
    <scope>IDENTIFICATION</scope>
    <source>
        <tissue evidence="5">Whole body</tissue>
    </source>
</reference>
<sequence length="623" mass="71702">MLGNVIWFVTILILIDTTRSIELLNYDKLYSFAKTFHLDQLISTNTTDNELWHGLLKDCKKKVTFSCIQKNAYSYLDDTFSDKYNNITIFDGLTLTKNNLNYGTCKMENKRKSIDDNLIDDSIKTNCEFKDDEDGDDKQQNDANSGTRRRGRIMMDEQQPKSPLEEITDALRHKAMKFLVTRDYEIQLPKMLFEGTTMKISPRQIDDTGALIRLDFTEVRGVSNEGRIFKKIKKFIQNKLLFSFIALILIIKLIKVKFLFVIPFLFGVGAAKKLFLKLLLFLIPPFAHIFKLCSSFYTSHGPKYHHHHHQIAHHHHHVPVPVPVPAYYDHHHHHHDDDLNGYDYSHPHIQYRKDVEELKEWGIEPYDDLYDDTTNKHVPGVLPASIMNNPISTEYATGTNYNNPYGIPQYAANVRPVVVSPSTTYNDKYPTSISAHAHNLAYSGYFDDKYNRRVVEPNGISTSVKSVNNLPGVQLKQPINNIKKNTYGILNQANVRQTTIPRINKSVATSKNSIVSSSSNVQTYDDDYYGPIMNRLEEIFAQLRFFDESCRERLICSMYKNPTVYSPHSNLVSNELSRDPQELKRGTLESASSQKFHKYLSAARIGQDHGDCVRTYPCHINTE</sequence>
<protein>
    <submittedName>
        <fullName evidence="5">Uncharacterized protein LOC107064730</fullName>
    </submittedName>
</protein>
<dbReference type="InterPro" id="IPR012464">
    <property type="entry name" value="DUF1676"/>
</dbReference>
<keyword evidence="2" id="KW-1133">Transmembrane helix</keyword>
<evidence type="ECO:0000256" key="2">
    <source>
        <dbReference type="SAM" id="Phobius"/>
    </source>
</evidence>
<feature type="transmembrane region" description="Helical" evidence="2">
    <location>
        <begin position="240"/>
        <end position="266"/>
    </location>
</feature>
<evidence type="ECO:0000313" key="4">
    <source>
        <dbReference type="Proteomes" id="UP000694924"/>
    </source>
</evidence>
<dbReference type="GeneID" id="107064730"/>
<evidence type="ECO:0000256" key="1">
    <source>
        <dbReference type="SAM" id="MobiDB-lite"/>
    </source>
</evidence>